<keyword evidence="2" id="KW-1185">Reference proteome</keyword>
<dbReference type="InterPro" id="IPR036209">
    <property type="entry name" value="YwmB-like_sf"/>
</dbReference>
<name>A0A927CJG4_9BACL</name>
<sequence>MYIPKGTMPGRKSPAGRRRAGRTRAGIALALLVIAAGAAWGLIEDGKEGGEATAAVQALRHDLQTLWEWGDGQFEGGSKAADWTIRWDVSGRSGTMAALAPKLFTDEKGESLDKLVQNEGKTVSGVVPAYGGRLSLSLVQEDEAGERLMLLLQTERTLLRDRSMLLESAASLSEELARGGGDFASSLKAQGKAESEDPVRQMMKLANAESVDRYEDGGTVSETFYTGKLRSGIEAGRGKTANLQVAAHRETETGKTALALGIPVITGDYGGMGEEGDSSMPRPE</sequence>
<accession>A0A927CJG4</accession>
<protein>
    <submittedName>
        <fullName evidence="1">YwmB family TATA-box binding protein</fullName>
    </submittedName>
</protein>
<dbReference type="SUPFAM" id="SSF143842">
    <property type="entry name" value="YwmB-like"/>
    <property type="match status" value="1"/>
</dbReference>
<proteinExistence type="predicted"/>
<dbReference type="Pfam" id="PF08680">
    <property type="entry name" value="DUF1779"/>
    <property type="match status" value="1"/>
</dbReference>
<comment type="caution">
    <text evidence="1">The sequence shown here is derived from an EMBL/GenBank/DDBJ whole genome shotgun (WGS) entry which is preliminary data.</text>
</comment>
<evidence type="ECO:0000313" key="2">
    <source>
        <dbReference type="Proteomes" id="UP000632125"/>
    </source>
</evidence>
<dbReference type="EMBL" id="JACXIY010000005">
    <property type="protein sequence ID" value="MBD2867847.1"/>
    <property type="molecule type" value="Genomic_DNA"/>
</dbReference>
<dbReference type="InterPro" id="IPR014794">
    <property type="entry name" value="DUF1779"/>
</dbReference>
<dbReference type="AlphaFoldDB" id="A0A927CJG4"/>
<dbReference type="RefSeq" id="WP_190858704.1">
    <property type="nucleotide sequence ID" value="NZ_JACXIY010000005.1"/>
</dbReference>
<reference evidence="1" key="1">
    <citation type="submission" date="2020-09" db="EMBL/GenBank/DDBJ databases">
        <title>A novel bacterium of genus Paenibacillus, isolated from South China Sea.</title>
        <authorList>
            <person name="Huang H."/>
            <person name="Mo K."/>
            <person name="Hu Y."/>
        </authorList>
    </citation>
    <scope>NUCLEOTIDE SEQUENCE</scope>
    <source>
        <strain evidence="1">IB182493</strain>
    </source>
</reference>
<dbReference type="Proteomes" id="UP000632125">
    <property type="component" value="Unassembled WGS sequence"/>
</dbReference>
<evidence type="ECO:0000313" key="1">
    <source>
        <dbReference type="EMBL" id="MBD2867847.1"/>
    </source>
</evidence>
<gene>
    <name evidence="1" type="ORF">IDH41_04595</name>
</gene>
<dbReference type="Gene3D" id="3.30.360.40">
    <property type="entry name" value="YwmB-like"/>
    <property type="match status" value="1"/>
</dbReference>
<organism evidence="1 2">
    <name type="scientific">Paenibacillus arenilitoris</name>
    <dbReference type="NCBI Taxonomy" id="2772299"/>
    <lineage>
        <taxon>Bacteria</taxon>
        <taxon>Bacillati</taxon>
        <taxon>Bacillota</taxon>
        <taxon>Bacilli</taxon>
        <taxon>Bacillales</taxon>
        <taxon>Paenibacillaceae</taxon>
        <taxon>Paenibacillus</taxon>
    </lineage>
</organism>